<dbReference type="SMART" id="SM00198">
    <property type="entry name" value="SCP"/>
    <property type="match status" value="1"/>
</dbReference>
<dbReference type="InterPro" id="IPR018244">
    <property type="entry name" value="Allrgn_V5/Tpx1_CS"/>
</dbReference>
<dbReference type="PROSITE" id="PS01010">
    <property type="entry name" value="CRISP_2"/>
    <property type="match status" value="1"/>
</dbReference>
<dbReference type="SUPFAM" id="SSF55797">
    <property type="entry name" value="PR-1-like"/>
    <property type="match status" value="1"/>
</dbReference>
<evidence type="ECO:0000259" key="2">
    <source>
        <dbReference type="SMART" id="SM00198"/>
    </source>
</evidence>
<reference evidence="3 4" key="1">
    <citation type="journal article" date="2018" name="G3 (Bethesda)">
        <title>Phylogenetic and Phylogenomic Definition of Rhizopus Species.</title>
        <authorList>
            <person name="Gryganskyi A.P."/>
            <person name="Golan J."/>
            <person name="Dolatabadi S."/>
            <person name="Mondo S."/>
            <person name="Robb S."/>
            <person name="Idnurm A."/>
            <person name="Muszewska A."/>
            <person name="Steczkiewicz K."/>
            <person name="Masonjones S."/>
            <person name="Liao H.L."/>
            <person name="Gajdeczka M.T."/>
            <person name="Anike F."/>
            <person name="Vuek A."/>
            <person name="Anishchenko I.M."/>
            <person name="Voigt K."/>
            <person name="de Hoog G.S."/>
            <person name="Smith M.E."/>
            <person name="Heitman J."/>
            <person name="Vilgalys R."/>
            <person name="Stajich J.E."/>
        </authorList>
    </citation>
    <scope>NUCLEOTIDE SEQUENCE [LARGE SCALE GENOMIC DNA]</scope>
    <source>
        <strain evidence="3 4">LSU 92-RS-03</strain>
    </source>
</reference>
<dbReference type="Gene3D" id="3.40.33.10">
    <property type="entry name" value="CAP"/>
    <property type="match status" value="1"/>
</dbReference>
<dbReference type="Pfam" id="PF00188">
    <property type="entry name" value="CAP"/>
    <property type="match status" value="1"/>
</dbReference>
<dbReference type="PROSITE" id="PS01009">
    <property type="entry name" value="CRISP_1"/>
    <property type="match status" value="1"/>
</dbReference>
<organism evidence="3 4">
    <name type="scientific">Rhizopus stolonifer</name>
    <name type="common">Rhizopus nigricans</name>
    <dbReference type="NCBI Taxonomy" id="4846"/>
    <lineage>
        <taxon>Eukaryota</taxon>
        <taxon>Fungi</taxon>
        <taxon>Fungi incertae sedis</taxon>
        <taxon>Mucoromycota</taxon>
        <taxon>Mucoromycotina</taxon>
        <taxon>Mucoromycetes</taxon>
        <taxon>Mucorales</taxon>
        <taxon>Mucorineae</taxon>
        <taxon>Rhizopodaceae</taxon>
        <taxon>Rhizopus</taxon>
    </lineage>
</organism>
<dbReference type="EMBL" id="PJQM01006012">
    <property type="protein sequence ID" value="RCH80422.1"/>
    <property type="molecule type" value="Genomic_DNA"/>
</dbReference>
<dbReference type="PANTHER" id="PTHR10334">
    <property type="entry name" value="CYSTEINE-RICH SECRETORY PROTEIN-RELATED"/>
    <property type="match status" value="1"/>
</dbReference>
<accession>A0A367IRZ2</accession>
<keyword evidence="1" id="KW-0732">Signal</keyword>
<evidence type="ECO:0000313" key="3">
    <source>
        <dbReference type="EMBL" id="RCH80422.1"/>
    </source>
</evidence>
<dbReference type="Proteomes" id="UP000253551">
    <property type="component" value="Unassembled WGS sequence"/>
</dbReference>
<dbReference type="STRING" id="4846.A0A367IRZ2"/>
<dbReference type="AlphaFoldDB" id="A0A367IRZ2"/>
<evidence type="ECO:0000256" key="1">
    <source>
        <dbReference type="SAM" id="SignalP"/>
    </source>
</evidence>
<protein>
    <recommendedName>
        <fullName evidence="2">SCP domain-containing protein</fullName>
    </recommendedName>
</protein>
<dbReference type="InterPro" id="IPR035940">
    <property type="entry name" value="CAP_sf"/>
</dbReference>
<dbReference type="InterPro" id="IPR014044">
    <property type="entry name" value="CAP_dom"/>
</dbReference>
<feature type="chain" id="PRO_5017084534" description="SCP domain-containing protein" evidence="1">
    <location>
        <begin position="27"/>
        <end position="166"/>
    </location>
</feature>
<evidence type="ECO:0000313" key="4">
    <source>
        <dbReference type="Proteomes" id="UP000253551"/>
    </source>
</evidence>
<proteinExistence type="predicted"/>
<gene>
    <name evidence="3" type="ORF">CU098_006239</name>
</gene>
<dbReference type="GO" id="GO:0005576">
    <property type="term" value="C:extracellular region"/>
    <property type="evidence" value="ECO:0007669"/>
    <property type="project" value="InterPro"/>
</dbReference>
<dbReference type="OrthoDB" id="337038at2759"/>
<name>A0A367IRZ2_RHIST</name>
<feature type="domain" description="SCP" evidence="2">
    <location>
        <begin position="30"/>
        <end position="157"/>
    </location>
</feature>
<dbReference type="PRINTS" id="PR00837">
    <property type="entry name" value="V5TPXLIKE"/>
</dbReference>
<dbReference type="InterPro" id="IPR001283">
    <property type="entry name" value="CRISP-related"/>
</dbReference>
<sequence>MSFRALTLVLAVIAVVLCTFVQSTEALSQKTINTILRKHNTVRAKHHAPALKWNKKVAAYAQKWSNKCVFEHSYGGYGENLGLGWANWGQLIIDGWYDEYKDYNYSNPGFSDDAGHFTQVVWKNTTEIGCGVATCDNLGKGAKLYTCSYDHMGNIDGLFATNVLKP</sequence>
<keyword evidence="4" id="KW-1185">Reference proteome</keyword>
<feature type="signal peptide" evidence="1">
    <location>
        <begin position="1"/>
        <end position="26"/>
    </location>
</feature>
<comment type="caution">
    <text evidence="3">The sequence shown here is derived from an EMBL/GenBank/DDBJ whole genome shotgun (WGS) entry which is preliminary data.</text>
</comment>